<dbReference type="SUPFAM" id="SSF88723">
    <property type="entry name" value="PIN domain-like"/>
    <property type="match status" value="1"/>
</dbReference>
<name>A0ABD5IPD6_SERMA</name>
<accession>A0ABD5IPD6</accession>
<dbReference type="Proteomes" id="UP001275057">
    <property type="component" value="Unassembled WGS sequence"/>
</dbReference>
<gene>
    <name evidence="1" type="ORF">SJ435_26870</name>
</gene>
<reference evidence="1 2" key="1">
    <citation type="submission" date="2023-11" db="EMBL/GenBank/DDBJ databases">
        <title>Detection of rare carbapenemases in Enterobacterales - comparison of two colorimetric and two CIM-based carbapenemase assays.</title>
        <authorList>
            <person name="Schaffarczyk L."/>
            <person name="Noster J."/>
            <person name="Stelzer Y."/>
            <person name="Sattler J."/>
            <person name="Gatermann S."/>
            <person name="Hamprecht A."/>
        </authorList>
    </citation>
    <scope>NUCLEOTIDE SEQUENCE [LARGE SCALE GENOMIC DNA]</scope>
    <source>
        <strain evidence="1 2">CIM-Carb-136</strain>
    </source>
</reference>
<dbReference type="EMBL" id="JAXABG010000054">
    <property type="protein sequence ID" value="MDX7086002.1"/>
    <property type="molecule type" value="Genomic_DNA"/>
</dbReference>
<sequence>MTYLIDANVLIEAKNKYYHMDFCPAFWEWLLRCSAGGKIFSIKNVYDELISGNDELKDWALQNQPLFLPVSEVETQKNLASIVQYVAQQQVQVPMSVGAMDEFLRGADTWLIAKAMTMGSTIVTHERLDVRCKKKFLIPNICAQFNVPYINTFDLLLALNASFILAA</sequence>
<evidence type="ECO:0000313" key="1">
    <source>
        <dbReference type="EMBL" id="MDX7086002.1"/>
    </source>
</evidence>
<dbReference type="InterPro" id="IPR029060">
    <property type="entry name" value="PIN-like_dom_sf"/>
</dbReference>
<dbReference type="AlphaFoldDB" id="A0ABD5IPD6"/>
<dbReference type="InterPro" id="IPR016541">
    <property type="entry name" value="UCP008505"/>
</dbReference>
<dbReference type="Pfam" id="PF14367">
    <property type="entry name" value="DUF4411"/>
    <property type="match status" value="1"/>
</dbReference>
<comment type="caution">
    <text evidence="1">The sequence shown here is derived from an EMBL/GenBank/DDBJ whole genome shotgun (WGS) entry which is preliminary data.</text>
</comment>
<proteinExistence type="predicted"/>
<organism evidence="1 2">
    <name type="scientific">Serratia marcescens</name>
    <dbReference type="NCBI Taxonomy" id="615"/>
    <lineage>
        <taxon>Bacteria</taxon>
        <taxon>Pseudomonadati</taxon>
        <taxon>Pseudomonadota</taxon>
        <taxon>Gammaproteobacteria</taxon>
        <taxon>Enterobacterales</taxon>
        <taxon>Yersiniaceae</taxon>
        <taxon>Serratia</taxon>
    </lineage>
</organism>
<evidence type="ECO:0000313" key="2">
    <source>
        <dbReference type="Proteomes" id="UP001275057"/>
    </source>
</evidence>
<protein>
    <submittedName>
        <fullName evidence="1">DUF4411 family protein</fullName>
    </submittedName>
</protein>
<dbReference type="RefSeq" id="WP_319858055.1">
    <property type="nucleotide sequence ID" value="NZ_JAXABG010000054.1"/>
</dbReference>